<proteinExistence type="predicted"/>
<evidence type="ECO:0000313" key="3">
    <source>
        <dbReference type="Proteomes" id="UP001642483"/>
    </source>
</evidence>
<protein>
    <submittedName>
        <fullName evidence="2">Uncharacterized protein</fullName>
    </submittedName>
</protein>
<name>A0ABP0G5K1_CLALP</name>
<feature type="compositionally biased region" description="Polar residues" evidence="1">
    <location>
        <begin position="56"/>
        <end position="68"/>
    </location>
</feature>
<reference evidence="2 3" key="1">
    <citation type="submission" date="2024-02" db="EMBL/GenBank/DDBJ databases">
        <authorList>
            <person name="Daric V."/>
            <person name="Darras S."/>
        </authorList>
    </citation>
    <scope>NUCLEOTIDE SEQUENCE [LARGE SCALE GENOMIC DNA]</scope>
</reference>
<evidence type="ECO:0000256" key="1">
    <source>
        <dbReference type="SAM" id="MobiDB-lite"/>
    </source>
</evidence>
<accession>A0ABP0G5K1</accession>
<dbReference type="EMBL" id="CAWYQH010000101">
    <property type="protein sequence ID" value="CAK8686116.1"/>
    <property type="molecule type" value="Genomic_DNA"/>
</dbReference>
<organism evidence="2 3">
    <name type="scientific">Clavelina lepadiformis</name>
    <name type="common">Light-bulb sea squirt</name>
    <name type="synonym">Ascidia lepadiformis</name>
    <dbReference type="NCBI Taxonomy" id="159417"/>
    <lineage>
        <taxon>Eukaryota</taxon>
        <taxon>Metazoa</taxon>
        <taxon>Chordata</taxon>
        <taxon>Tunicata</taxon>
        <taxon>Ascidiacea</taxon>
        <taxon>Aplousobranchia</taxon>
        <taxon>Clavelinidae</taxon>
        <taxon>Clavelina</taxon>
    </lineage>
</organism>
<dbReference type="Proteomes" id="UP001642483">
    <property type="component" value="Unassembled WGS sequence"/>
</dbReference>
<gene>
    <name evidence="2" type="ORF">CVLEPA_LOCUS18025</name>
</gene>
<keyword evidence="3" id="KW-1185">Reference proteome</keyword>
<comment type="caution">
    <text evidence="2">The sequence shown here is derived from an EMBL/GenBank/DDBJ whole genome shotgun (WGS) entry which is preliminary data.</text>
</comment>
<evidence type="ECO:0000313" key="2">
    <source>
        <dbReference type="EMBL" id="CAK8686116.1"/>
    </source>
</evidence>
<feature type="region of interest" description="Disordered" evidence="1">
    <location>
        <begin position="28"/>
        <end position="68"/>
    </location>
</feature>
<sequence length="68" mass="7116">MFKIKGYGLAAILRHQIRGGVVCLSLTKTTGLSPGKRSSSAELSDSESPMLLPDVESTSISSSGDVFT</sequence>
<feature type="compositionally biased region" description="Low complexity" evidence="1">
    <location>
        <begin position="38"/>
        <end position="48"/>
    </location>
</feature>